<evidence type="ECO:0000313" key="5">
    <source>
        <dbReference type="Proteomes" id="UP001152622"/>
    </source>
</evidence>
<gene>
    <name evidence="4" type="ORF">SKAU_G00422630</name>
</gene>
<organism evidence="4 5">
    <name type="scientific">Synaphobranchus kaupii</name>
    <name type="common">Kaup's arrowtooth eel</name>
    <dbReference type="NCBI Taxonomy" id="118154"/>
    <lineage>
        <taxon>Eukaryota</taxon>
        <taxon>Metazoa</taxon>
        <taxon>Chordata</taxon>
        <taxon>Craniata</taxon>
        <taxon>Vertebrata</taxon>
        <taxon>Euteleostomi</taxon>
        <taxon>Actinopterygii</taxon>
        <taxon>Neopterygii</taxon>
        <taxon>Teleostei</taxon>
        <taxon>Anguilliformes</taxon>
        <taxon>Synaphobranchidae</taxon>
        <taxon>Synaphobranchus</taxon>
    </lineage>
</organism>
<keyword evidence="5" id="KW-1185">Reference proteome</keyword>
<evidence type="ECO:0000313" key="4">
    <source>
        <dbReference type="EMBL" id="KAJ8333367.1"/>
    </source>
</evidence>
<dbReference type="GO" id="GO:0045892">
    <property type="term" value="P:negative regulation of DNA-templated transcription"/>
    <property type="evidence" value="ECO:0007669"/>
    <property type="project" value="TreeGrafter"/>
</dbReference>
<comment type="caution">
    <text evidence="4">The sequence shown here is derived from an EMBL/GenBank/DDBJ whole genome shotgun (WGS) entry which is preliminary data.</text>
</comment>
<evidence type="ECO:0000256" key="2">
    <source>
        <dbReference type="ARBA" id="ARBA00025784"/>
    </source>
</evidence>
<evidence type="ECO:0000256" key="3">
    <source>
        <dbReference type="SAM" id="MobiDB-lite"/>
    </source>
</evidence>
<feature type="region of interest" description="Disordered" evidence="3">
    <location>
        <begin position="1"/>
        <end position="21"/>
    </location>
</feature>
<reference evidence="4" key="1">
    <citation type="journal article" date="2023" name="Science">
        <title>Genome structures resolve the early diversification of teleost fishes.</title>
        <authorList>
            <person name="Parey E."/>
            <person name="Louis A."/>
            <person name="Montfort J."/>
            <person name="Bouchez O."/>
            <person name="Roques C."/>
            <person name="Iampietro C."/>
            <person name="Lluch J."/>
            <person name="Castinel A."/>
            <person name="Donnadieu C."/>
            <person name="Desvignes T."/>
            <person name="Floi Bucao C."/>
            <person name="Jouanno E."/>
            <person name="Wen M."/>
            <person name="Mejri S."/>
            <person name="Dirks R."/>
            <person name="Jansen H."/>
            <person name="Henkel C."/>
            <person name="Chen W.J."/>
            <person name="Zahm M."/>
            <person name="Cabau C."/>
            <person name="Klopp C."/>
            <person name="Thompson A.W."/>
            <person name="Robinson-Rechavi M."/>
            <person name="Braasch I."/>
            <person name="Lecointre G."/>
            <person name="Bobe J."/>
            <person name="Postlethwait J.H."/>
            <person name="Berthelot C."/>
            <person name="Roest Crollius H."/>
            <person name="Guiguen Y."/>
        </authorList>
    </citation>
    <scope>NUCLEOTIDE SEQUENCE</scope>
    <source>
        <strain evidence="4">WJC10195</strain>
    </source>
</reference>
<protein>
    <recommendedName>
        <fullName evidence="6">Transcription cofactor vestigial-like protein 4</fullName>
    </recommendedName>
</protein>
<name>A0A9Q1E724_SYNKA</name>
<comment type="function">
    <text evidence="1">May act as a specific coactivator for the mammalian TEFs.</text>
</comment>
<dbReference type="InterPro" id="IPR006627">
    <property type="entry name" value="TDU_repeat"/>
</dbReference>
<dbReference type="Pfam" id="PF15245">
    <property type="entry name" value="VGLL4"/>
    <property type="match status" value="1"/>
</dbReference>
<dbReference type="Proteomes" id="UP001152622">
    <property type="component" value="Chromosome 24"/>
</dbReference>
<sequence>MSRLISQQLGQSARIDSGRDPQEISLHDGYMCGPNSSSATDQALALASHARAALTPEGPPVERQQNRPSVITCAPASFCSKSHSPVAHDNFPSHHSRPANMIEEHFRRSLGQSYAEAEPKADVLSVSGSVDEHFAKALGETWQHIKTKGSSSTESTL</sequence>
<dbReference type="GO" id="GO:0001223">
    <property type="term" value="F:transcription coactivator binding"/>
    <property type="evidence" value="ECO:0007669"/>
    <property type="project" value="TreeGrafter"/>
</dbReference>
<accession>A0A9Q1E724</accession>
<dbReference type="SMART" id="SM00711">
    <property type="entry name" value="TDU"/>
    <property type="match status" value="2"/>
</dbReference>
<dbReference type="PANTHER" id="PTHR17604:SF7">
    <property type="entry name" value="TONDU-DOMAIN-CONTAINING GROWTH INHIBITOR, ISOFORM A"/>
    <property type="match status" value="1"/>
</dbReference>
<dbReference type="AlphaFoldDB" id="A0A9Q1E724"/>
<dbReference type="InterPro" id="IPR028184">
    <property type="entry name" value="VGLL4"/>
</dbReference>
<proteinExistence type="inferred from homology"/>
<feature type="compositionally biased region" description="Polar residues" evidence="3">
    <location>
        <begin position="1"/>
        <end position="11"/>
    </location>
</feature>
<evidence type="ECO:0000256" key="1">
    <source>
        <dbReference type="ARBA" id="ARBA00002229"/>
    </source>
</evidence>
<dbReference type="PANTHER" id="PTHR17604">
    <property type="entry name" value="TRANSCRIPTION COFACTOR VESTIGIAL-LIKE PROTEIN 4"/>
    <property type="match status" value="1"/>
</dbReference>
<dbReference type="EMBL" id="JAINUF010000024">
    <property type="protein sequence ID" value="KAJ8333367.1"/>
    <property type="molecule type" value="Genomic_DNA"/>
</dbReference>
<comment type="similarity">
    <text evidence="2">Belongs to the vestigial family.</text>
</comment>
<dbReference type="OrthoDB" id="10040691at2759"/>
<evidence type="ECO:0008006" key="6">
    <source>
        <dbReference type="Google" id="ProtNLM"/>
    </source>
</evidence>